<dbReference type="EMBL" id="CP121694">
    <property type="protein sequence ID" value="WRO21346.1"/>
    <property type="molecule type" value="Genomic_DNA"/>
</dbReference>
<dbReference type="Proteomes" id="UP001329915">
    <property type="component" value="Chromosome"/>
</dbReference>
<dbReference type="KEGG" id="dbc:MFMK1_001154"/>
<keyword evidence="2" id="KW-1185">Reference proteome</keyword>
<organism evidence="1 2">
    <name type="scientific">Metallumcola ferriviriculae</name>
    <dbReference type="NCBI Taxonomy" id="3039180"/>
    <lineage>
        <taxon>Bacteria</taxon>
        <taxon>Bacillati</taxon>
        <taxon>Bacillota</taxon>
        <taxon>Clostridia</taxon>
        <taxon>Neomoorellales</taxon>
        <taxon>Desulfitibacteraceae</taxon>
        <taxon>Metallumcola</taxon>
    </lineage>
</organism>
<protein>
    <submittedName>
        <fullName evidence="1">Uncharacterized protein</fullName>
    </submittedName>
</protein>
<evidence type="ECO:0000313" key="2">
    <source>
        <dbReference type="Proteomes" id="UP001329915"/>
    </source>
</evidence>
<accession>A0AAU0UM87</accession>
<evidence type="ECO:0000313" key="1">
    <source>
        <dbReference type="EMBL" id="WRO21346.1"/>
    </source>
</evidence>
<dbReference type="RefSeq" id="WP_366924196.1">
    <property type="nucleotide sequence ID" value="NZ_CP121694.1"/>
</dbReference>
<sequence>MNLNFSEWYRSVKLEPNDTILKNRWSGIENYTENLTDYTNVLELVRLFYNLPVSENFRDEFCNVFIETDSAFSKNNSFELSVLAGASLVNIIEEGGGLKIFRFLQ</sequence>
<name>A0AAU0UM87_9FIRM</name>
<dbReference type="AlphaFoldDB" id="A0AAU0UM87"/>
<proteinExistence type="predicted"/>
<reference evidence="1 2" key="1">
    <citation type="submission" date="2023-04" db="EMBL/GenBank/DDBJ databases">
        <authorList>
            <person name="Hsu D."/>
        </authorList>
    </citation>
    <scope>NUCLEOTIDE SEQUENCE [LARGE SCALE GENOMIC DNA]</scope>
    <source>
        <strain evidence="1 2">MK1</strain>
    </source>
</reference>
<gene>
    <name evidence="1" type="ORF">MFMK1_001154</name>
</gene>